<dbReference type="Proteomes" id="UP001432216">
    <property type="component" value="Chromosome 3"/>
</dbReference>
<evidence type="ECO:0000313" key="2">
    <source>
        <dbReference type="Proteomes" id="UP001432216"/>
    </source>
</evidence>
<dbReference type="EMBL" id="CP143808">
    <property type="protein sequence ID" value="WVO20497.1"/>
    <property type="molecule type" value="Genomic_DNA"/>
</dbReference>
<dbReference type="RefSeq" id="XP_064719736.1">
    <property type="nucleotide sequence ID" value="XM_064863664.1"/>
</dbReference>
<proteinExistence type="predicted"/>
<dbReference type="GeneID" id="89988568"/>
<gene>
    <name evidence="1" type="ORF">IAS62_001794</name>
</gene>
<name>A0ABZ2APS7_9TREE</name>
<reference evidence="1 2" key="1">
    <citation type="submission" date="2024-01" db="EMBL/GenBank/DDBJ databases">
        <title>Comparative genomics of Cryptococcus and Kwoniella reveals pathogenesis evolution and contrasting modes of karyotype evolution via chromosome fusion or intercentromeric recombination.</title>
        <authorList>
            <person name="Coelho M.A."/>
            <person name="David-Palma M."/>
            <person name="Shea T."/>
            <person name="Bowers K."/>
            <person name="McGinley-Smith S."/>
            <person name="Mohammad A.W."/>
            <person name="Gnirke A."/>
            <person name="Yurkov A.M."/>
            <person name="Nowrousian M."/>
            <person name="Sun S."/>
            <person name="Cuomo C.A."/>
            <person name="Heitman J."/>
        </authorList>
    </citation>
    <scope>NUCLEOTIDE SEQUENCE [LARGE SCALE GENOMIC DNA]</scope>
    <source>
        <strain evidence="1 2">7685027</strain>
    </source>
</reference>
<organism evidence="1 2">
    <name type="scientific">Cryptococcus decagattii</name>
    <dbReference type="NCBI Taxonomy" id="1859122"/>
    <lineage>
        <taxon>Eukaryota</taxon>
        <taxon>Fungi</taxon>
        <taxon>Dikarya</taxon>
        <taxon>Basidiomycota</taxon>
        <taxon>Agaricomycotina</taxon>
        <taxon>Tremellomycetes</taxon>
        <taxon>Tremellales</taxon>
        <taxon>Cryptococcaceae</taxon>
        <taxon>Cryptococcus</taxon>
        <taxon>Cryptococcus gattii species complex</taxon>
    </lineage>
</organism>
<protein>
    <submittedName>
        <fullName evidence="1">Uncharacterized protein</fullName>
    </submittedName>
</protein>
<accession>A0ABZ2APS7</accession>
<keyword evidence="2" id="KW-1185">Reference proteome</keyword>
<evidence type="ECO:0000313" key="1">
    <source>
        <dbReference type="EMBL" id="WVO20497.1"/>
    </source>
</evidence>
<sequence>MFTSQLRKIDYIPFILPVISVNLVAETKGVSICESILTVYKRNIGLLAVSRALVTYIAIAVQVLNGEWPLCGGRAPRVRIIQTNALLSPVAVWGGG</sequence>